<feature type="transmembrane region" description="Helical" evidence="8">
    <location>
        <begin position="12"/>
        <end position="33"/>
    </location>
</feature>
<name>A0A927A1J5_9NOST</name>
<feature type="transmembrane region" description="Helical" evidence="8">
    <location>
        <begin position="169"/>
        <end position="185"/>
    </location>
</feature>
<dbReference type="Proteomes" id="UP000662185">
    <property type="component" value="Unassembled WGS sequence"/>
</dbReference>
<feature type="transmembrane region" description="Helical" evidence="8">
    <location>
        <begin position="144"/>
        <end position="162"/>
    </location>
</feature>
<evidence type="ECO:0000256" key="5">
    <source>
        <dbReference type="ARBA" id="ARBA00022692"/>
    </source>
</evidence>
<accession>A0A927A1J5</accession>
<keyword evidence="3" id="KW-0328">Glycosyltransferase</keyword>
<evidence type="ECO:0000256" key="2">
    <source>
        <dbReference type="ARBA" id="ARBA00022475"/>
    </source>
</evidence>
<keyword evidence="5 8" id="KW-0812">Transmembrane</keyword>
<protein>
    <submittedName>
        <fullName evidence="10">Glycosyltransferase family 39 protein</fullName>
    </submittedName>
</protein>
<feature type="transmembrane region" description="Helical" evidence="8">
    <location>
        <begin position="191"/>
        <end position="208"/>
    </location>
</feature>
<evidence type="ECO:0000313" key="10">
    <source>
        <dbReference type="EMBL" id="MBD2296197.1"/>
    </source>
</evidence>
<dbReference type="GO" id="GO:0005886">
    <property type="term" value="C:plasma membrane"/>
    <property type="evidence" value="ECO:0007669"/>
    <property type="project" value="UniProtKB-SubCell"/>
</dbReference>
<evidence type="ECO:0000256" key="6">
    <source>
        <dbReference type="ARBA" id="ARBA00022989"/>
    </source>
</evidence>
<keyword evidence="7 8" id="KW-0472">Membrane</keyword>
<feature type="transmembrane region" description="Helical" evidence="8">
    <location>
        <begin position="307"/>
        <end position="323"/>
    </location>
</feature>
<organism evidence="10 11">
    <name type="scientific">Anabaena sphaerica FACHB-251</name>
    <dbReference type="NCBI Taxonomy" id="2692883"/>
    <lineage>
        <taxon>Bacteria</taxon>
        <taxon>Bacillati</taxon>
        <taxon>Cyanobacteriota</taxon>
        <taxon>Cyanophyceae</taxon>
        <taxon>Nostocales</taxon>
        <taxon>Nostocaceae</taxon>
        <taxon>Anabaena</taxon>
    </lineage>
</organism>
<reference evidence="11" key="1">
    <citation type="journal article" date="2020" name="ISME J.">
        <title>Comparative genomics reveals insights into cyanobacterial evolution and habitat adaptation.</title>
        <authorList>
            <person name="Chen M.Y."/>
            <person name="Teng W.K."/>
            <person name="Zhao L."/>
            <person name="Hu C.X."/>
            <person name="Zhou Y.K."/>
            <person name="Han B.P."/>
            <person name="Song L.R."/>
            <person name="Shu W.S."/>
        </authorList>
    </citation>
    <scope>NUCLEOTIDE SEQUENCE [LARGE SCALE GENOMIC DNA]</scope>
    <source>
        <strain evidence="11">FACHB-251</strain>
    </source>
</reference>
<gene>
    <name evidence="10" type="ORF">H6G06_22630</name>
</gene>
<feature type="transmembrane region" description="Helical" evidence="8">
    <location>
        <begin position="360"/>
        <end position="381"/>
    </location>
</feature>
<proteinExistence type="predicted"/>
<evidence type="ECO:0000256" key="8">
    <source>
        <dbReference type="SAM" id="Phobius"/>
    </source>
</evidence>
<feature type="domain" description="Glycosyltransferase RgtA/B/C/D-like" evidence="9">
    <location>
        <begin position="74"/>
        <end position="229"/>
    </location>
</feature>
<dbReference type="Pfam" id="PF13231">
    <property type="entry name" value="PMT_2"/>
    <property type="match status" value="1"/>
</dbReference>
<comment type="subcellular location">
    <subcellularLocation>
        <location evidence="1">Cell membrane</location>
        <topology evidence="1">Multi-pass membrane protein</topology>
    </subcellularLocation>
</comment>
<sequence length="524" mass="60144">MSQSKRVIPGEVISLSIILLVAALLRILFLGTIPNGFFCDEASNGYDSYSILQTLRDQHGNFLPLFARALDDYRPSMYIYLTVPFIKIFGLNEFATRLPAAVIGTLTVLALYYLAKEIFNNKVALICAFLLAISPWHIQFSRIAFEAILIPLLFTLGILFFVKSFKQSNYIILSFLFFALSLHTYQAARVFVPLFLLGIVVIYRKHLWKIRKQTLIAGILFLLIFIPLFSFWISPEGMARAKGTGVETNPLIIFQYYLSYFNPKFLFFKGDPIDRHSPAGIGELYYFEVITVLVGLFYIVKENRPEKFILLFWLFLYPIPAALTTQEHALRAIVGVTIFAILSGYGVSKLIDLLDSKRKILLVTSILILVASLGILGKRYFLDYPKYTTREWEYGMREAITYADKSNYDCIVVSNQIYLKKCGSIHVFIPFYTQYPPQEYQQSPIDPVRRKQLFLGEGNYTIGKYNILSIPEQKQLNKKCLFILQSDEVKATTARGYQWKEVHTVKDIRGIEYIKLLEVKNGSI</sequence>
<keyword evidence="11" id="KW-1185">Reference proteome</keyword>
<dbReference type="EMBL" id="JACJQU010000019">
    <property type="protein sequence ID" value="MBD2296197.1"/>
    <property type="molecule type" value="Genomic_DNA"/>
</dbReference>
<keyword evidence="6 8" id="KW-1133">Transmembrane helix</keyword>
<evidence type="ECO:0000256" key="1">
    <source>
        <dbReference type="ARBA" id="ARBA00004651"/>
    </source>
</evidence>
<feature type="transmembrane region" description="Helical" evidence="8">
    <location>
        <begin position="122"/>
        <end position="138"/>
    </location>
</feature>
<evidence type="ECO:0000259" key="9">
    <source>
        <dbReference type="Pfam" id="PF13231"/>
    </source>
</evidence>
<keyword evidence="2" id="KW-1003">Cell membrane</keyword>
<evidence type="ECO:0000256" key="3">
    <source>
        <dbReference type="ARBA" id="ARBA00022676"/>
    </source>
</evidence>
<dbReference type="RefSeq" id="WP_190564317.1">
    <property type="nucleotide sequence ID" value="NZ_JACJQU010000019.1"/>
</dbReference>
<feature type="transmembrane region" description="Helical" evidence="8">
    <location>
        <begin position="94"/>
        <end position="115"/>
    </location>
</feature>
<dbReference type="InterPro" id="IPR050297">
    <property type="entry name" value="LipidA_mod_glycosyltrf_83"/>
</dbReference>
<evidence type="ECO:0000313" key="11">
    <source>
        <dbReference type="Proteomes" id="UP000662185"/>
    </source>
</evidence>
<dbReference type="InterPro" id="IPR038731">
    <property type="entry name" value="RgtA/B/C-like"/>
</dbReference>
<dbReference type="GO" id="GO:0009103">
    <property type="term" value="P:lipopolysaccharide biosynthetic process"/>
    <property type="evidence" value="ECO:0007669"/>
    <property type="project" value="UniProtKB-ARBA"/>
</dbReference>
<feature type="transmembrane region" description="Helical" evidence="8">
    <location>
        <begin position="329"/>
        <end position="348"/>
    </location>
</feature>
<evidence type="ECO:0000256" key="4">
    <source>
        <dbReference type="ARBA" id="ARBA00022679"/>
    </source>
</evidence>
<dbReference type="GO" id="GO:0016763">
    <property type="term" value="F:pentosyltransferase activity"/>
    <property type="evidence" value="ECO:0007669"/>
    <property type="project" value="TreeGrafter"/>
</dbReference>
<feature type="transmembrane region" description="Helical" evidence="8">
    <location>
        <begin position="284"/>
        <end position="300"/>
    </location>
</feature>
<dbReference type="PANTHER" id="PTHR33908">
    <property type="entry name" value="MANNOSYLTRANSFERASE YKCB-RELATED"/>
    <property type="match status" value="1"/>
</dbReference>
<dbReference type="AlphaFoldDB" id="A0A927A1J5"/>
<feature type="transmembrane region" description="Helical" evidence="8">
    <location>
        <begin position="215"/>
        <end position="233"/>
    </location>
</feature>
<evidence type="ECO:0000256" key="7">
    <source>
        <dbReference type="ARBA" id="ARBA00023136"/>
    </source>
</evidence>
<keyword evidence="4" id="KW-0808">Transferase</keyword>
<dbReference type="PANTHER" id="PTHR33908:SF11">
    <property type="entry name" value="MEMBRANE PROTEIN"/>
    <property type="match status" value="1"/>
</dbReference>
<comment type="caution">
    <text evidence="10">The sequence shown here is derived from an EMBL/GenBank/DDBJ whole genome shotgun (WGS) entry which is preliminary data.</text>
</comment>